<name>A0ABU8F079_9BACI</name>
<protein>
    <submittedName>
        <fullName evidence="4">Helix-turn-helix domain-containing protein</fullName>
    </submittedName>
</protein>
<dbReference type="Pfam" id="PF14493">
    <property type="entry name" value="HTH_40"/>
    <property type="match status" value="1"/>
</dbReference>
<feature type="domain" description="Helicase Helix-turn-helix" evidence="3">
    <location>
        <begin position="249"/>
        <end position="336"/>
    </location>
</feature>
<dbReference type="InterPro" id="IPR029491">
    <property type="entry name" value="Helicase_HTH"/>
</dbReference>
<dbReference type="SUPFAM" id="SSF46894">
    <property type="entry name" value="C-terminal effector domain of the bipartite response regulators"/>
    <property type="match status" value="1"/>
</dbReference>
<dbReference type="PIRSF" id="PIRSF021350">
    <property type="entry name" value="UCP021350"/>
    <property type="match status" value="1"/>
</dbReference>
<evidence type="ECO:0000313" key="5">
    <source>
        <dbReference type="Proteomes" id="UP001364890"/>
    </source>
</evidence>
<reference evidence="4 5" key="1">
    <citation type="submission" date="2024-01" db="EMBL/GenBank/DDBJ databases">
        <title>Seven novel Bacillus-like species.</title>
        <authorList>
            <person name="Liu G."/>
        </authorList>
    </citation>
    <scope>NUCLEOTIDE SEQUENCE [LARGE SCALE GENOMIC DNA]</scope>
    <source>
        <strain evidence="4 5">FJAT-51614</strain>
    </source>
</reference>
<dbReference type="EMBL" id="JBAWSY010000001">
    <property type="protein sequence ID" value="MEI4768421.1"/>
    <property type="molecule type" value="Genomic_DNA"/>
</dbReference>
<organism evidence="4 5">
    <name type="scientific">Psychrobacillus mangrovi</name>
    <dbReference type="NCBI Taxonomy" id="3117745"/>
    <lineage>
        <taxon>Bacteria</taxon>
        <taxon>Bacillati</taxon>
        <taxon>Bacillota</taxon>
        <taxon>Bacilli</taxon>
        <taxon>Bacillales</taxon>
        <taxon>Bacillaceae</taxon>
        <taxon>Psychrobacillus</taxon>
    </lineage>
</organism>
<gene>
    <name evidence="4" type="ORF">WAX74_01975</name>
</gene>
<dbReference type="InterPro" id="IPR008308">
    <property type="entry name" value="YpbB-like"/>
</dbReference>
<evidence type="ECO:0000256" key="1">
    <source>
        <dbReference type="ARBA" id="ARBA00023015"/>
    </source>
</evidence>
<comment type="caution">
    <text evidence="4">The sequence shown here is derived from an EMBL/GenBank/DDBJ whole genome shotgun (WGS) entry which is preliminary data.</text>
</comment>
<evidence type="ECO:0000256" key="2">
    <source>
        <dbReference type="ARBA" id="ARBA00023163"/>
    </source>
</evidence>
<proteinExistence type="predicted"/>
<dbReference type="Proteomes" id="UP001364890">
    <property type="component" value="Unassembled WGS sequence"/>
</dbReference>
<accession>A0ABU8F079</accession>
<keyword evidence="5" id="KW-1185">Reference proteome</keyword>
<sequence length="344" mass="40528">MYFHHLLLLIIQKFHGERSSTAPFYLLKGKKSGQTIQDVTYFKLHPFFSLYPKLSLDQYNVEILTLVNKGFIEENGSVINLTEKGLMQIKTMKDPQFNGWLYRGNEHVFWSRMELVIQTLSHFQANVHRYVPNQKNQDIHQFVKGYLYSRDYKNVAFYSNFRQQLLQLLENTKFENIHREIFVYRLSGYGKSGLTWEQLARHYNLSLFDIKMLFIESLHIALPIINEEKFPDLLPLVKDVEVQTPLTESAMKTYQLIQKGHNLQEIAAMRFLKFNTIEDHIIEIVSANQYFPFFSYISNEQVEKVLRISNSLQTKKLKIIREQAPELSFFQIRIALAKGEEANG</sequence>
<keyword evidence="1" id="KW-0805">Transcription regulation</keyword>
<evidence type="ECO:0000259" key="3">
    <source>
        <dbReference type="Pfam" id="PF14493"/>
    </source>
</evidence>
<keyword evidence="2" id="KW-0804">Transcription</keyword>
<evidence type="ECO:0000313" key="4">
    <source>
        <dbReference type="EMBL" id="MEI4768421.1"/>
    </source>
</evidence>
<dbReference type="RefSeq" id="WP_336495977.1">
    <property type="nucleotide sequence ID" value="NZ_JBAWSY010000001.1"/>
</dbReference>
<dbReference type="InterPro" id="IPR016032">
    <property type="entry name" value="Sig_transdc_resp-reg_C-effctor"/>
</dbReference>